<dbReference type="GO" id="GO:0003938">
    <property type="term" value="F:IMP dehydrogenase activity"/>
    <property type="evidence" value="ECO:0007669"/>
    <property type="project" value="UniProtKB-EC"/>
</dbReference>
<dbReference type="InterPro" id="IPR051257">
    <property type="entry name" value="Diverse_CBS-Domain"/>
</dbReference>
<dbReference type="CDD" id="cd04629">
    <property type="entry name" value="CBS_pair_bac"/>
    <property type="match status" value="1"/>
</dbReference>
<dbReference type="Gene3D" id="3.10.580.10">
    <property type="entry name" value="CBS-domain"/>
    <property type="match status" value="1"/>
</dbReference>
<evidence type="ECO:0000256" key="1">
    <source>
        <dbReference type="ARBA" id="ARBA00023122"/>
    </source>
</evidence>
<dbReference type="SUPFAM" id="SSF54631">
    <property type="entry name" value="CBS-domain pair"/>
    <property type="match status" value="1"/>
</dbReference>
<dbReference type="PANTHER" id="PTHR43080:SF26">
    <property type="entry name" value="REGULATORY PROTEIN"/>
    <property type="match status" value="1"/>
</dbReference>
<dbReference type="SMART" id="SM00116">
    <property type="entry name" value="CBS"/>
    <property type="match status" value="2"/>
</dbReference>
<dbReference type="Pfam" id="PF00571">
    <property type="entry name" value="CBS"/>
    <property type="match status" value="2"/>
</dbReference>
<evidence type="ECO:0000256" key="2">
    <source>
        <dbReference type="PROSITE-ProRule" id="PRU00703"/>
    </source>
</evidence>
<dbReference type="InterPro" id="IPR046342">
    <property type="entry name" value="CBS_dom_sf"/>
</dbReference>
<dbReference type="PANTHER" id="PTHR43080">
    <property type="entry name" value="CBS DOMAIN-CONTAINING PROTEIN CBSX3, MITOCHONDRIAL"/>
    <property type="match status" value="1"/>
</dbReference>
<dbReference type="InterPro" id="IPR000644">
    <property type="entry name" value="CBS_dom"/>
</dbReference>
<name>A0A518CUD1_9PLAN</name>
<evidence type="ECO:0000259" key="3">
    <source>
        <dbReference type="PROSITE" id="PS51371"/>
    </source>
</evidence>
<accession>A0A518CUD1</accession>
<feature type="domain" description="CBS" evidence="3">
    <location>
        <begin position="78"/>
        <end position="139"/>
    </location>
</feature>
<feature type="domain" description="CBS" evidence="3">
    <location>
        <begin position="11"/>
        <end position="68"/>
    </location>
</feature>
<dbReference type="InterPro" id="IPR044729">
    <property type="entry name" value="CBS_bac"/>
</dbReference>
<keyword evidence="1 2" id="KW-0129">CBS domain</keyword>
<dbReference type="EC" id="1.1.1.205" evidence="4"/>
<protein>
    <submittedName>
        <fullName evidence="4">Inosine-5'-monophosphate dehydrogenase</fullName>
        <ecNumber evidence="4">1.1.1.205</ecNumber>
    </submittedName>
</protein>
<dbReference type="EMBL" id="CP036281">
    <property type="protein sequence ID" value="QDU82832.1"/>
    <property type="molecule type" value="Genomic_DNA"/>
</dbReference>
<evidence type="ECO:0000313" key="4">
    <source>
        <dbReference type="EMBL" id="QDU82832.1"/>
    </source>
</evidence>
<keyword evidence="4" id="KW-0560">Oxidoreductase</keyword>
<dbReference type="AlphaFoldDB" id="A0A518CUD1"/>
<gene>
    <name evidence="4" type="primary">guaB_2</name>
    <name evidence="4" type="ORF">Pla110_45950</name>
</gene>
<dbReference type="RefSeq" id="WP_144999335.1">
    <property type="nucleotide sequence ID" value="NZ_CP036281.1"/>
</dbReference>
<organism evidence="4 5">
    <name type="scientific">Polystyrenella longa</name>
    <dbReference type="NCBI Taxonomy" id="2528007"/>
    <lineage>
        <taxon>Bacteria</taxon>
        <taxon>Pseudomonadati</taxon>
        <taxon>Planctomycetota</taxon>
        <taxon>Planctomycetia</taxon>
        <taxon>Planctomycetales</taxon>
        <taxon>Planctomycetaceae</taxon>
        <taxon>Polystyrenella</taxon>
    </lineage>
</organism>
<keyword evidence="5" id="KW-1185">Reference proteome</keyword>
<proteinExistence type="predicted"/>
<reference evidence="4 5" key="1">
    <citation type="submission" date="2019-02" db="EMBL/GenBank/DDBJ databases">
        <title>Deep-cultivation of Planctomycetes and their phenomic and genomic characterization uncovers novel biology.</title>
        <authorList>
            <person name="Wiegand S."/>
            <person name="Jogler M."/>
            <person name="Boedeker C."/>
            <person name="Pinto D."/>
            <person name="Vollmers J."/>
            <person name="Rivas-Marin E."/>
            <person name="Kohn T."/>
            <person name="Peeters S.H."/>
            <person name="Heuer A."/>
            <person name="Rast P."/>
            <person name="Oberbeckmann S."/>
            <person name="Bunk B."/>
            <person name="Jeske O."/>
            <person name="Meyerdierks A."/>
            <person name="Storesund J.E."/>
            <person name="Kallscheuer N."/>
            <person name="Luecker S."/>
            <person name="Lage O.M."/>
            <person name="Pohl T."/>
            <person name="Merkel B.J."/>
            <person name="Hornburger P."/>
            <person name="Mueller R.-W."/>
            <person name="Bruemmer F."/>
            <person name="Labrenz M."/>
            <person name="Spormann A.M."/>
            <person name="Op den Camp H."/>
            <person name="Overmann J."/>
            <person name="Amann R."/>
            <person name="Jetten M.S.M."/>
            <person name="Mascher T."/>
            <person name="Medema M.H."/>
            <person name="Devos D.P."/>
            <person name="Kaster A.-K."/>
            <person name="Ovreas L."/>
            <person name="Rohde M."/>
            <person name="Galperin M.Y."/>
            <person name="Jogler C."/>
        </authorList>
    </citation>
    <scope>NUCLEOTIDE SEQUENCE [LARGE SCALE GENOMIC DNA]</scope>
    <source>
        <strain evidence="4 5">Pla110</strain>
    </source>
</reference>
<evidence type="ECO:0000313" key="5">
    <source>
        <dbReference type="Proteomes" id="UP000317178"/>
    </source>
</evidence>
<dbReference type="Proteomes" id="UP000317178">
    <property type="component" value="Chromosome"/>
</dbReference>
<dbReference type="PROSITE" id="PS51371">
    <property type="entry name" value="CBS"/>
    <property type="match status" value="2"/>
</dbReference>
<dbReference type="OrthoDB" id="9790355at2"/>
<sequence length="156" mass="17526">MKSDLTARDIMVTKLVTLRPGMDIFEAIDLLLKHRISGAPVVDHQKNYLGIFSERCCMSILVEAAYDQLPTSQIDGFVDRNAATISEEADLFTIAHVFRDTHFRRLPVLRDGVLVGQISRRDVLKAIHSVIKPTTGHESALLYLSSLLERDQQPIV</sequence>
<dbReference type="KEGG" id="plon:Pla110_45950"/>